<reference evidence="2 3" key="1">
    <citation type="submission" date="2022-05" db="EMBL/GenBank/DDBJ databases">
        <title>Luteimonas sp. SX5, whole genome shotgun sequencing project.</title>
        <authorList>
            <person name="Zhao G."/>
            <person name="Shen L."/>
        </authorList>
    </citation>
    <scope>NUCLEOTIDE SEQUENCE [LARGE SCALE GENOMIC DNA]</scope>
    <source>
        <strain evidence="2 3">SX5</strain>
    </source>
</reference>
<evidence type="ECO:0000313" key="3">
    <source>
        <dbReference type="Proteomes" id="UP001431217"/>
    </source>
</evidence>
<keyword evidence="3" id="KW-1185">Reference proteome</keyword>
<feature type="chain" id="PRO_5046702379" description="NIPSNAP domain-containing protein" evidence="1">
    <location>
        <begin position="23"/>
        <end position="256"/>
    </location>
</feature>
<gene>
    <name evidence="2" type="ORF">M2650_11925</name>
</gene>
<keyword evidence="1" id="KW-0732">Signal</keyword>
<evidence type="ECO:0008006" key="4">
    <source>
        <dbReference type="Google" id="ProtNLM"/>
    </source>
</evidence>
<sequence length="256" mass="28420">MKRLILALAVSATLSAAIPAAAQTSTRDSGDAAHLYGYFAKPGMEAQFDEGYRTHLRWHKAKRDPLVWYGWYVGHGDRVGMFIDGSFGAPFAAFDQRVDPAGDGADAQKNFSPHAQTAFRASYRLRRELSTGFPLERWKPSKSVQVFHYSVRPGSAARFERAVRAARESLLRQADAPPHTWYELIVGGDTPGYMLMVARDDWAGYDARGESLESLVAGVADTTRRQGLLEDLAASFAEAKVETWDYREDLSLIPQS</sequence>
<feature type="signal peptide" evidence="1">
    <location>
        <begin position="1"/>
        <end position="22"/>
    </location>
</feature>
<dbReference type="RefSeq" id="WP_249474778.1">
    <property type="nucleotide sequence ID" value="NZ_JAMBEP010000002.1"/>
</dbReference>
<accession>A0ABT0MKD0</accession>
<evidence type="ECO:0000256" key="1">
    <source>
        <dbReference type="SAM" id="SignalP"/>
    </source>
</evidence>
<dbReference type="Proteomes" id="UP001431217">
    <property type="component" value="Unassembled WGS sequence"/>
</dbReference>
<protein>
    <recommendedName>
        <fullName evidence="4">NIPSNAP domain-containing protein</fullName>
    </recommendedName>
</protein>
<organism evidence="2 3">
    <name type="scientific">Luteimonas galliterrae</name>
    <dbReference type="NCBI Taxonomy" id="2940486"/>
    <lineage>
        <taxon>Bacteria</taxon>
        <taxon>Pseudomonadati</taxon>
        <taxon>Pseudomonadota</taxon>
        <taxon>Gammaproteobacteria</taxon>
        <taxon>Lysobacterales</taxon>
        <taxon>Lysobacteraceae</taxon>
        <taxon>Luteimonas</taxon>
    </lineage>
</organism>
<evidence type="ECO:0000313" key="2">
    <source>
        <dbReference type="EMBL" id="MCL1635332.1"/>
    </source>
</evidence>
<name>A0ABT0MKD0_9GAMM</name>
<comment type="caution">
    <text evidence="2">The sequence shown here is derived from an EMBL/GenBank/DDBJ whole genome shotgun (WGS) entry which is preliminary data.</text>
</comment>
<proteinExistence type="predicted"/>
<dbReference type="EMBL" id="JAMBEP010000002">
    <property type="protein sequence ID" value="MCL1635332.1"/>
    <property type="molecule type" value="Genomic_DNA"/>
</dbReference>